<dbReference type="CDD" id="cd00086">
    <property type="entry name" value="homeodomain"/>
    <property type="match status" value="1"/>
</dbReference>
<dbReference type="OrthoDB" id="10056939at2759"/>
<reference evidence="11 12" key="1">
    <citation type="submission" date="2020-06" db="EMBL/GenBank/DDBJ databases">
        <title>Transcriptomic and genomic resources for Thalictrum thalictroides and T. hernandezii: Facilitating candidate gene discovery in an emerging model plant lineage.</title>
        <authorList>
            <person name="Arias T."/>
            <person name="Riano-Pachon D.M."/>
            <person name="Di Stilio V.S."/>
        </authorList>
    </citation>
    <scope>NUCLEOTIDE SEQUENCE [LARGE SCALE GENOMIC DNA]</scope>
    <source>
        <strain evidence="12">cv. WT478/WT964</strain>
        <tissue evidence="11">Leaves</tissue>
    </source>
</reference>
<dbReference type="GO" id="GO:0003677">
    <property type="term" value="F:DNA binding"/>
    <property type="evidence" value="ECO:0007669"/>
    <property type="project" value="UniProtKB-UniRule"/>
</dbReference>
<dbReference type="SMART" id="SM00389">
    <property type="entry name" value="HOX"/>
    <property type="match status" value="1"/>
</dbReference>
<sequence>MTNQNNFEQTDYGAYHSDRRNRAPLSGLPSIHSLEQHFSRSMELLPTPSLSEDSQTCSRRHLINLLERANETDYQGQRLSLSLGSQLPSHVLVQPHVNHIQHNRNETSYISSPSVSSSQNNRSCSTSYETEIFATVVGNSRFLNAAQTLLEEAVSVGGKSIDFNSDTSIAQLRRRRGALSISAQMQAELYNDALTPDVQTRINKLISLLDKLESKYEQYYHHMEELVSSFEVIAGLGSAKSYTALTLQAMSRHFYSLREAIITHIRLAKRQYSQDSPRHQSGNAQLAVFDQGARHNGVSLQQLGMVRNQRQTWRPTRGLPETSVGILRSWLFEHFLHPYPNDSEKLMLASQTGLTKNQVSNWFINARVRLWKPMIEEMYTEELGESSMDSNQSESISTTSKSASDHGDM</sequence>
<evidence type="ECO:0000259" key="10">
    <source>
        <dbReference type="PROSITE" id="PS50071"/>
    </source>
</evidence>
<evidence type="ECO:0000256" key="7">
    <source>
        <dbReference type="ARBA" id="ARBA00023242"/>
    </source>
</evidence>
<keyword evidence="7 8" id="KW-0539">Nucleus</keyword>
<dbReference type="InterPro" id="IPR009057">
    <property type="entry name" value="Homeodomain-like_sf"/>
</dbReference>
<evidence type="ECO:0000256" key="9">
    <source>
        <dbReference type="SAM" id="MobiDB-lite"/>
    </source>
</evidence>
<evidence type="ECO:0000256" key="8">
    <source>
        <dbReference type="PROSITE-ProRule" id="PRU00108"/>
    </source>
</evidence>
<proteinExistence type="inferred from homology"/>
<comment type="caution">
    <text evidence="11">The sequence shown here is derived from an EMBL/GenBank/DDBJ whole genome shotgun (WGS) entry which is preliminary data.</text>
</comment>
<feature type="compositionally biased region" description="Low complexity" evidence="9">
    <location>
        <begin position="390"/>
        <end position="402"/>
    </location>
</feature>
<evidence type="ECO:0000256" key="1">
    <source>
        <dbReference type="ARBA" id="ARBA00004123"/>
    </source>
</evidence>
<evidence type="ECO:0000256" key="2">
    <source>
        <dbReference type="ARBA" id="ARBA00006454"/>
    </source>
</evidence>
<keyword evidence="4 8" id="KW-0238">DNA-binding</keyword>
<feature type="region of interest" description="Disordered" evidence="9">
    <location>
        <begin position="383"/>
        <end position="409"/>
    </location>
</feature>
<keyword evidence="3" id="KW-0805">Transcription regulation</keyword>
<feature type="region of interest" description="Disordered" evidence="9">
    <location>
        <begin position="1"/>
        <end position="27"/>
    </location>
</feature>
<feature type="DNA-binding region" description="Homeobox" evidence="8">
    <location>
        <begin position="312"/>
        <end position="374"/>
    </location>
</feature>
<dbReference type="InterPro" id="IPR008422">
    <property type="entry name" value="KN_HD"/>
</dbReference>
<dbReference type="AlphaFoldDB" id="A0A7J6X2U8"/>
<evidence type="ECO:0000313" key="11">
    <source>
        <dbReference type="EMBL" id="KAF5203994.1"/>
    </source>
</evidence>
<feature type="domain" description="Homeobox" evidence="10">
    <location>
        <begin position="310"/>
        <end position="373"/>
    </location>
</feature>
<dbReference type="InterPro" id="IPR001356">
    <property type="entry name" value="HD"/>
</dbReference>
<dbReference type="PROSITE" id="PS50071">
    <property type="entry name" value="HOMEOBOX_2"/>
    <property type="match status" value="1"/>
</dbReference>
<dbReference type="InterPro" id="IPR006563">
    <property type="entry name" value="POX_dom"/>
</dbReference>
<evidence type="ECO:0000256" key="5">
    <source>
        <dbReference type="ARBA" id="ARBA00023155"/>
    </source>
</evidence>
<dbReference type="GO" id="GO:0006355">
    <property type="term" value="P:regulation of DNA-templated transcription"/>
    <property type="evidence" value="ECO:0007669"/>
    <property type="project" value="InterPro"/>
</dbReference>
<evidence type="ECO:0000256" key="6">
    <source>
        <dbReference type="ARBA" id="ARBA00023163"/>
    </source>
</evidence>
<comment type="subcellular location">
    <subcellularLocation>
        <location evidence="1 8">Nucleus</location>
    </subcellularLocation>
</comment>
<evidence type="ECO:0000256" key="4">
    <source>
        <dbReference type="ARBA" id="ARBA00023125"/>
    </source>
</evidence>
<dbReference type="PANTHER" id="PTHR11850">
    <property type="entry name" value="HOMEOBOX PROTEIN TRANSCRIPTION FACTORS"/>
    <property type="match status" value="1"/>
</dbReference>
<dbReference type="Gene3D" id="1.10.10.60">
    <property type="entry name" value="Homeodomain-like"/>
    <property type="match status" value="1"/>
</dbReference>
<protein>
    <submittedName>
        <fullName evidence="11">Bel1-like homeodomain protein</fullName>
    </submittedName>
</protein>
<dbReference type="SUPFAM" id="SSF46689">
    <property type="entry name" value="Homeodomain-like"/>
    <property type="match status" value="1"/>
</dbReference>
<keyword evidence="12" id="KW-1185">Reference proteome</keyword>
<organism evidence="11 12">
    <name type="scientific">Thalictrum thalictroides</name>
    <name type="common">Rue-anemone</name>
    <name type="synonym">Anemone thalictroides</name>
    <dbReference type="NCBI Taxonomy" id="46969"/>
    <lineage>
        <taxon>Eukaryota</taxon>
        <taxon>Viridiplantae</taxon>
        <taxon>Streptophyta</taxon>
        <taxon>Embryophyta</taxon>
        <taxon>Tracheophyta</taxon>
        <taxon>Spermatophyta</taxon>
        <taxon>Magnoliopsida</taxon>
        <taxon>Ranunculales</taxon>
        <taxon>Ranunculaceae</taxon>
        <taxon>Thalictroideae</taxon>
        <taxon>Thalictrum</taxon>
    </lineage>
</organism>
<dbReference type="SMART" id="SM00574">
    <property type="entry name" value="POX"/>
    <property type="match status" value="1"/>
</dbReference>
<evidence type="ECO:0000313" key="12">
    <source>
        <dbReference type="Proteomes" id="UP000554482"/>
    </source>
</evidence>
<accession>A0A7J6X2U8</accession>
<comment type="similarity">
    <text evidence="2">Belongs to the TALE/BELL homeobox family.</text>
</comment>
<dbReference type="InterPro" id="IPR050224">
    <property type="entry name" value="TALE_homeobox"/>
</dbReference>
<evidence type="ECO:0000256" key="3">
    <source>
        <dbReference type="ARBA" id="ARBA00023015"/>
    </source>
</evidence>
<dbReference type="Pfam" id="PF05920">
    <property type="entry name" value="Homeobox_KN"/>
    <property type="match status" value="1"/>
</dbReference>
<dbReference type="GO" id="GO:0005634">
    <property type="term" value="C:nucleus"/>
    <property type="evidence" value="ECO:0007669"/>
    <property type="project" value="UniProtKB-SubCell"/>
</dbReference>
<dbReference type="EMBL" id="JABWDY010005987">
    <property type="protein sequence ID" value="KAF5203994.1"/>
    <property type="molecule type" value="Genomic_DNA"/>
</dbReference>
<keyword evidence="6" id="KW-0804">Transcription</keyword>
<name>A0A7J6X2U8_THATH</name>
<keyword evidence="5 8" id="KW-0371">Homeobox</keyword>
<dbReference type="Proteomes" id="UP000554482">
    <property type="component" value="Unassembled WGS sequence"/>
</dbReference>
<gene>
    <name evidence="11" type="ORF">FRX31_006416</name>
</gene>
<dbReference type="Pfam" id="PF07526">
    <property type="entry name" value="POX"/>
    <property type="match status" value="1"/>
</dbReference>